<keyword evidence="4" id="KW-1185">Reference proteome</keyword>
<proteinExistence type="predicted"/>
<comment type="caution">
    <text evidence="3">The sequence shown here is derived from an EMBL/GenBank/DDBJ whole genome shotgun (WGS) entry which is preliminary data.</text>
</comment>
<accession>A0ABU4XKN2</accession>
<dbReference type="Proteomes" id="UP001271780">
    <property type="component" value="Unassembled WGS sequence"/>
</dbReference>
<protein>
    <submittedName>
        <fullName evidence="3">DUF1851 domain-containing protein</fullName>
    </submittedName>
</protein>
<dbReference type="Pfam" id="PF08906">
    <property type="entry name" value="T6SS_Tdi1_C"/>
    <property type="match status" value="1"/>
</dbReference>
<dbReference type="EMBL" id="JAVIIZ010000018">
    <property type="protein sequence ID" value="MDX8475302.1"/>
    <property type="molecule type" value="Genomic_DNA"/>
</dbReference>
<dbReference type="InterPro" id="IPR015002">
    <property type="entry name" value="T6SS_Tdi1_C"/>
</dbReference>
<reference evidence="3 4" key="1">
    <citation type="submission" date="2023-08" db="EMBL/GenBank/DDBJ databases">
        <title>Implementing the SeqCode for naming new Mesorhizobium species isolated from Vachellia karroo root nodules.</title>
        <authorList>
            <person name="Van Lill M."/>
        </authorList>
    </citation>
    <scope>NUCLEOTIDE SEQUENCE [LARGE SCALE GENOMIC DNA]</scope>
    <source>
        <strain evidence="3 4">VK23A</strain>
    </source>
</reference>
<sequence length="206" mass="22513">MFEKFRKSFPIEGRVPEDPGKTGPDTGIASLNELLRDFGGSSFKQGLYRIIRGQHVPVWNARINLGFPETNGRVACFGYDWQGSAFAIDHQRLEQGQPGVVLFEPGTGKALKIPANIETFHDALVIENPDAALAANIYAEDWLPSGGAQPAYDQCIGYKKPLFLGGEDDISNMEITDLEVYWHIMGQIIAKVKGLPPGTPVNLKGG</sequence>
<evidence type="ECO:0000313" key="3">
    <source>
        <dbReference type="EMBL" id="MDX8475302.1"/>
    </source>
</evidence>
<evidence type="ECO:0000259" key="2">
    <source>
        <dbReference type="Pfam" id="PF08906"/>
    </source>
</evidence>
<feature type="region of interest" description="Disordered" evidence="1">
    <location>
        <begin position="1"/>
        <end position="26"/>
    </location>
</feature>
<dbReference type="RefSeq" id="WP_320318180.1">
    <property type="nucleotide sequence ID" value="NZ_JAVIIX010000017.1"/>
</dbReference>
<name>A0ABU4XKN2_9HYPH</name>
<evidence type="ECO:0000313" key="4">
    <source>
        <dbReference type="Proteomes" id="UP001271780"/>
    </source>
</evidence>
<feature type="domain" description="T6SS immunity protein Tdi1 C-terminal" evidence="2">
    <location>
        <begin position="147"/>
        <end position="188"/>
    </location>
</feature>
<gene>
    <name evidence="3" type="ORF">RFM27_24715</name>
</gene>
<evidence type="ECO:0000256" key="1">
    <source>
        <dbReference type="SAM" id="MobiDB-lite"/>
    </source>
</evidence>
<organism evidence="3 4">
    <name type="scientific">Mesorhizobium dulcispinae</name>
    <dbReference type="NCBI Taxonomy" id="3072316"/>
    <lineage>
        <taxon>Bacteria</taxon>
        <taxon>Pseudomonadati</taxon>
        <taxon>Pseudomonadota</taxon>
        <taxon>Alphaproteobacteria</taxon>
        <taxon>Hyphomicrobiales</taxon>
        <taxon>Phyllobacteriaceae</taxon>
        <taxon>Mesorhizobium</taxon>
    </lineage>
</organism>